<comment type="similarity">
    <text evidence="2 8">Belongs to the trans-sulfuration enzymes family.</text>
</comment>
<dbReference type="GO" id="GO:0016829">
    <property type="term" value="F:lyase activity"/>
    <property type="evidence" value="ECO:0007669"/>
    <property type="project" value="UniProtKB-KW"/>
</dbReference>
<evidence type="ECO:0000256" key="1">
    <source>
        <dbReference type="ARBA" id="ARBA00001933"/>
    </source>
</evidence>
<dbReference type="InterPro" id="IPR054542">
    <property type="entry name" value="Cys_met_metab_PP"/>
</dbReference>
<keyword evidence="4 10" id="KW-0456">Lyase</keyword>
<evidence type="ECO:0000313" key="10">
    <source>
        <dbReference type="EMBL" id="QTC89511.1"/>
    </source>
</evidence>
<dbReference type="InterPro" id="IPR015422">
    <property type="entry name" value="PyrdxlP-dep_Trfase_small"/>
</dbReference>
<comment type="pathway">
    <text evidence="5">Amino-acid biosynthesis; L-methionine biosynthesis via de novo pathway; L-homocysteine from L-cystathionine: step 1/1.</text>
</comment>
<dbReference type="PANTHER" id="PTHR43500:SF1">
    <property type="entry name" value="CYSTATHIONINE BETA-LYASE-RELATED"/>
    <property type="match status" value="1"/>
</dbReference>
<keyword evidence="11" id="KW-1185">Reference proteome</keyword>
<name>A0ABX7SQU9_9CAUL</name>
<dbReference type="EMBL" id="CP062006">
    <property type="protein sequence ID" value="QTC89511.1"/>
    <property type="molecule type" value="Genomic_DNA"/>
</dbReference>
<protein>
    <submittedName>
        <fullName evidence="10">Cystathionine beta-lyase</fullName>
        <ecNumber evidence="10">4.4.1.8</ecNumber>
    </submittedName>
</protein>
<dbReference type="InterPro" id="IPR015424">
    <property type="entry name" value="PyrdxlP-dep_Trfase"/>
</dbReference>
<comment type="cofactor">
    <cofactor evidence="1 8">
        <name>pyridoxal 5'-phosphate</name>
        <dbReference type="ChEBI" id="CHEBI:597326"/>
    </cofactor>
</comment>
<dbReference type="SUPFAM" id="SSF53383">
    <property type="entry name" value="PLP-dependent transferases"/>
    <property type="match status" value="1"/>
</dbReference>
<dbReference type="EC" id="4.4.1.8" evidence="10"/>
<dbReference type="Proteomes" id="UP000663942">
    <property type="component" value="Chromosome"/>
</dbReference>
<feature type="region of interest" description="Disordered" evidence="9">
    <location>
        <begin position="1"/>
        <end position="42"/>
    </location>
</feature>
<keyword evidence="3 8" id="KW-0663">Pyridoxal phosphate</keyword>
<reference evidence="10 11" key="1">
    <citation type="submission" date="2020-09" db="EMBL/GenBank/DDBJ databases">
        <title>Brevundimonas sp. LVF1 isolated from an oligotrophic pond in Goettingen, Germany.</title>
        <authorList>
            <person name="Friedrich I."/>
            <person name="Klassen A."/>
            <person name="Neubauer H."/>
            <person name="Schneider D."/>
            <person name="Hertel R."/>
            <person name="Daniel R."/>
        </authorList>
    </citation>
    <scope>NUCLEOTIDE SEQUENCE [LARGE SCALE GENOMIC DNA]</scope>
    <source>
        <strain evidence="10 11">LVF1</strain>
    </source>
</reference>
<comment type="catalytic activity">
    <reaction evidence="6">
        <text>L,L-cystathionine + H2O = L-homocysteine + pyruvate + NH4(+)</text>
        <dbReference type="Rhea" id="RHEA:13965"/>
        <dbReference type="ChEBI" id="CHEBI:15361"/>
        <dbReference type="ChEBI" id="CHEBI:15377"/>
        <dbReference type="ChEBI" id="CHEBI:28938"/>
        <dbReference type="ChEBI" id="CHEBI:58161"/>
        <dbReference type="ChEBI" id="CHEBI:58199"/>
    </reaction>
</comment>
<dbReference type="Pfam" id="PF01053">
    <property type="entry name" value="Cys_Met_Meta_PP"/>
    <property type="match status" value="1"/>
</dbReference>
<organism evidence="10 11">
    <name type="scientific">Brevundimonas pondensis</name>
    <dbReference type="NCBI Taxonomy" id="2774189"/>
    <lineage>
        <taxon>Bacteria</taxon>
        <taxon>Pseudomonadati</taxon>
        <taxon>Pseudomonadota</taxon>
        <taxon>Alphaproteobacteria</taxon>
        <taxon>Caulobacterales</taxon>
        <taxon>Caulobacteraceae</taxon>
        <taxon>Brevundimonas</taxon>
    </lineage>
</organism>
<sequence length="397" mass="42847">MPRLSDRTRLIASATRRGEGRRPVNPPIERASTMLSDDPASMQDATPGPIYGLDGTSAARELRTALADLEGASEAFLVPSGLAAVTVPLLALLRPGDEVVTSDAIYGPTRRFLTRHLAARGIATRFHPADSSTADILALCAERTRVLLIESPSSLTFEIVDMPALTAACRTRGVLTVMDNTWAAGLALRPLEHGVDVSVQAITKYVAGHSDLLMGAVAVQDCEVARAILHTIEDMGWHVSPDDAWLALRGLRTLPLRYNEALKSALLVAEWLQIQPEVERVLFPPLPGSVGHDLWRRDYSGGAALLGVVMKGGDKASAHALMSALDLFGMGYSWGGFESLITHETPQLAHRLYKPDLPGQLLRLHIGLEDPADLIADLENGLEAWRALQDSNLQHPA</sequence>
<proteinExistence type="inferred from homology"/>
<dbReference type="InterPro" id="IPR000277">
    <property type="entry name" value="Cys/Met-Metab_PyrdxlP-dep_enz"/>
</dbReference>
<dbReference type="Gene3D" id="3.40.640.10">
    <property type="entry name" value="Type I PLP-dependent aspartate aminotransferase-like (Major domain)"/>
    <property type="match status" value="1"/>
</dbReference>
<evidence type="ECO:0000256" key="7">
    <source>
        <dbReference type="ARBA" id="ARBA00047625"/>
    </source>
</evidence>
<dbReference type="PIRSF" id="PIRSF001434">
    <property type="entry name" value="CGS"/>
    <property type="match status" value="1"/>
</dbReference>
<dbReference type="RefSeq" id="WP_207827470.1">
    <property type="nucleotide sequence ID" value="NZ_CP062006.1"/>
</dbReference>
<evidence type="ECO:0000256" key="3">
    <source>
        <dbReference type="ARBA" id="ARBA00022898"/>
    </source>
</evidence>
<dbReference type="InterPro" id="IPR006233">
    <property type="entry name" value="Cys_b_lyase_bac"/>
</dbReference>
<dbReference type="Gene3D" id="3.90.1150.10">
    <property type="entry name" value="Aspartate Aminotransferase, domain 1"/>
    <property type="match status" value="1"/>
</dbReference>
<evidence type="ECO:0000256" key="5">
    <source>
        <dbReference type="ARBA" id="ARBA00046315"/>
    </source>
</evidence>
<evidence type="ECO:0000256" key="2">
    <source>
        <dbReference type="ARBA" id="ARBA00009077"/>
    </source>
</evidence>
<dbReference type="NCBIfam" id="TIGR01324">
    <property type="entry name" value="cysta_beta_ly_B"/>
    <property type="match status" value="1"/>
</dbReference>
<evidence type="ECO:0000313" key="11">
    <source>
        <dbReference type="Proteomes" id="UP000663942"/>
    </source>
</evidence>
<evidence type="ECO:0000256" key="9">
    <source>
        <dbReference type="SAM" id="MobiDB-lite"/>
    </source>
</evidence>
<comment type="catalytic activity">
    <reaction evidence="7">
        <text>an S-substituted L-cysteine + H2O = a thiol + pyruvate + NH4(+)</text>
        <dbReference type="Rhea" id="RHEA:18121"/>
        <dbReference type="ChEBI" id="CHEBI:15361"/>
        <dbReference type="ChEBI" id="CHEBI:15377"/>
        <dbReference type="ChEBI" id="CHEBI:28938"/>
        <dbReference type="ChEBI" id="CHEBI:29256"/>
        <dbReference type="ChEBI" id="CHEBI:58717"/>
        <dbReference type="EC" id="4.4.1.13"/>
    </reaction>
</comment>
<evidence type="ECO:0000256" key="6">
    <source>
        <dbReference type="ARBA" id="ARBA00047517"/>
    </source>
</evidence>
<dbReference type="InterPro" id="IPR015421">
    <property type="entry name" value="PyrdxlP-dep_Trfase_major"/>
</dbReference>
<evidence type="ECO:0000256" key="8">
    <source>
        <dbReference type="RuleBase" id="RU362118"/>
    </source>
</evidence>
<dbReference type="PROSITE" id="PS00868">
    <property type="entry name" value="CYS_MET_METAB_PP"/>
    <property type="match status" value="1"/>
</dbReference>
<accession>A0ABX7SQU9</accession>
<gene>
    <name evidence="10" type="primary">metC</name>
    <name evidence="10" type="ORF">IFE19_08045</name>
</gene>
<dbReference type="PANTHER" id="PTHR43500">
    <property type="entry name" value="CYSTATHIONINE BETA-LYASE-RELATED"/>
    <property type="match status" value="1"/>
</dbReference>
<evidence type="ECO:0000256" key="4">
    <source>
        <dbReference type="ARBA" id="ARBA00023239"/>
    </source>
</evidence>